<dbReference type="EMBL" id="CP127294">
    <property type="protein sequence ID" value="WIX75154.1"/>
    <property type="molecule type" value="Genomic_DNA"/>
</dbReference>
<organism evidence="1 2">
    <name type="scientific">Amycolatopsis carbonis</name>
    <dbReference type="NCBI Taxonomy" id="715471"/>
    <lineage>
        <taxon>Bacteria</taxon>
        <taxon>Bacillati</taxon>
        <taxon>Actinomycetota</taxon>
        <taxon>Actinomycetes</taxon>
        <taxon>Pseudonocardiales</taxon>
        <taxon>Pseudonocardiaceae</taxon>
        <taxon>Amycolatopsis</taxon>
    </lineage>
</organism>
<dbReference type="KEGG" id="acab:QRX50_26805"/>
<dbReference type="AlphaFoldDB" id="A0A9Y2I8X5"/>
<sequence>MGAGGRPRLRTGAAPETIRVLTAALDARIIPDTYVSDGAPVVVEQVSGAAGPTAGDDDVVLPLSSSTLKPELLAGLLAHHTDVVQSKVNEKGDTHDVEVSPPAAVLAAVPARQSWPGLPVPRRIISTPVLHQTYAAVIAGLESEAHQRIERALDWDEDTGTSK</sequence>
<dbReference type="Proteomes" id="UP001236014">
    <property type="component" value="Chromosome"/>
</dbReference>
<protein>
    <submittedName>
        <fullName evidence="1">Uncharacterized protein</fullName>
    </submittedName>
</protein>
<reference evidence="1 2" key="1">
    <citation type="submission" date="2023-06" db="EMBL/GenBank/DDBJ databases">
        <authorList>
            <person name="Oyuntsetseg B."/>
            <person name="Kim S.B."/>
        </authorList>
    </citation>
    <scope>NUCLEOTIDE SEQUENCE [LARGE SCALE GENOMIC DNA]</scope>
    <source>
        <strain evidence="1 2">2-15</strain>
    </source>
</reference>
<evidence type="ECO:0000313" key="1">
    <source>
        <dbReference type="EMBL" id="WIX75154.1"/>
    </source>
</evidence>
<proteinExistence type="predicted"/>
<gene>
    <name evidence="1" type="ORF">QRX50_26805</name>
</gene>
<keyword evidence="2" id="KW-1185">Reference proteome</keyword>
<evidence type="ECO:0000313" key="2">
    <source>
        <dbReference type="Proteomes" id="UP001236014"/>
    </source>
</evidence>
<dbReference type="RefSeq" id="WP_285965931.1">
    <property type="nucleotide sequence ID" value="NZ_CP127294.1"/>
</dbReference>
<accession>A0A9Y2I8X5</accession>
<name>A0A9Y2I8X5_9PSEU</name>